<dbReference type="Pfam" id="PF13193">
    <property type="entry name" value="AMP-binding_C"/>
    <property type="match status" value="1"/>
</dbReference>
<evidence type="ECO:0000259" key="1">
    <source>
        <dbReference type="Pfam" id="PF00501"/>
    </source>
</evidence>
<dbReference type="GO" id="GO:0016878">
    <property type="term" value="F:acid-thiol ligase activity"/>
    <property type="evidence" value="ECO:0007669"/>
    <property type="project" value="UniProtKB-ARBA"/>
</dbReference>
<dbReference type="PANTHER" id="PTHR43767">
    <property type="entry name" value="LONG-CHAIN-FATTY-ACID--COA LIGASE"/>
    <property type="match status" value="1"/>
</dbReference>
<dbReference type="Pfam" id="PF00501">
    <property type="entry name" value="AMP-binding"/>
    <property type="match status" value="1"/>
</dbReference>
<feature type="domain" description="AMP-dependent synthetase/ligase" evidence="1">
    <location>
        <begin position="19"/>
        <end position="372"/>
    </location>
</feature>
<dbReference type="PROSITE" id="PS00455">
    <property type="entry name" value="AMP_BINDING"/>
    <property type="match status" value="1"/>
</dbReference>
<accession>A0A7W7ABC8</accession>
<dbReference type="InterPro" id="IPR020845">
    <property type="entry name" value="AMP-binding_CS"/>
</dbReference>
<dbReference type="SUPFAM" id="SSF56801">
    <property type="entry name" value="Acetyl-CoA synthetase-like"/>
    <property type="match status" value="1"/>
</dbReference>
<dbReference type="InterPro" id="IPR045851">
    <property type="entry name" value="AMP-bd_C_sf"/>
</dbReference>
<dbReference type="Gene3D" id="3.40.50.12780">
    <property type="entry name" value="N-terminal domain of ligase-like"/>
    <property type="match status" value="1"/>
</dbReference>
<dbReference type="RefSeq" id="WP_144905348.1">
    <property type="nucleotide sequence ID" value="NZ_JACHOA010000002.1"/>
</dbReference>
<comment type="caution">
    <text evidence="3">The sequence shown here is derived from an EMBL/GenBank/DDBJ whole genome shotgun (WGS) entry which is preliminary data.</text>
</comment>
<protein>
    <submittedName>
        <fullName evidence="3">Acyl-CoA synthetase (AMP-forming)/AMP-acid ligase II</fullName>
    </submittedName>
</protein>
<gene>
    <name evidence="3" type="ORF">GGR37_001384</name>
</gene>
<dbReference type="InterPro" id="IPR025110">
    <property type="entry name" value="AMP-bd_C"/>
</dbReference>
<proteinExistence type="predicted"/>
<keyword evidence="3" id="KW-0436">Ligase</keyword>
<dbReference type="OrthoDB" id="9803968at2"/>
<dbReference type="InterPro" id="IPR050237">
    <property type="entry name" value="ATP-dep_AMP-bd_enzyme"/>
</dbReference>
<dbReference type="InterPro" id="IPR042099">
    <property type="entry name" value="ANL_N_sf"/>
</dbReference>
<evidence type="ECO:0000259" key="2">
    <source>
        <dbReference type="Pfam" id="PF13193"/>
    </source>
</evidence>
<dbReference type="PANTHER" id="PTHR43767:SF1">
    <property type="entry name" value="NONRIBOSOMAL PEPTIDE SYNTHASE PES1 (EUROFUNG)-RELATED"/>
    <property type="match status" value="1"/>
</dbReference>
<dbReference type="EMBL" id="JACHOA010000002">
    <property type="protein sequence ID" value="MBB4613125.1"/>
    <property type="molecule type" value="Genomic_DNA"/>
</dbReference>
<organism evidence="3 4">
    <name type="scientific">Novosphingobium taihuense</name>
    <dbReference type="NCBI Taxonomy" id="260085"/>
    <lineage>
        <taxon>Bacteria</taxon>
        <taxon>Pseudomonadati</taxon>
        <taxon>Pseudomonadota</taxon>
        <taxon>Alphaproteobacteria</taxon>
        <taxon>Sphingomonadales</taxon>
        <taxon>Sphingomonadaceae</taxon>
        <taxon>Novosphingobium</taxon>
    </lineage>
</organism>
<name>A0A7W7ABC8_9SPHN</name>
<reference evidence="3 4" key="1">
    <citation type="submission" date="2020-08" db="EMBL/GenBank/DDBJ databases">
        <title>Genomic Encyclopedia of Type Strains, Phase IV (KMG-IV): sequencing the most valuable type-strain genomes for metagenomic binning, comparative biology and taxonomic classification.</title>
        <authorList>
            <person name="Goeker M."/>
        </authorList>
    </citation>
    <scope>NUCLEOTIDE SEQUENCE [LARGE SCALE GENOMIC DNA]</scope>
    <source>
        <strain evidence="3 4">DSM 17507</strain>
    </source>
</reference>
<dbReference type="Proteomes" id="UP000538566">
    <property type="component" value="Unassembled WGS sequence"/>
</dbReference>
<keyword evidence="4" id="KW-1185">Reference proteome</keyword>
<dbReference type="InterPro" id="IPR000873">
    <property type="entry name" value="AMP-dep_synth/lig_dom"/>
</dbReference>
<evidence type="ECO:0000313" key="3">
    <source>
        <dbReference type="EMBL" id="MBB4613125.1"/>
    </source>
</evidence>
<evidence type="ECO:0000313" key="4">
    <source>
        <dbReference type="Proteomes" id="UP000538566"/>
    </source>
</evidence>
<feature type="domain" description="AMP-binding enzyme C-terminal" evidence="2">
    <location>
        <begin position="428"/>
        <end position="501"/>
    </location>
</feature>
<sequence length="530" mass="57290">MRIEDIVDSEFTPQSDILRAHAVRRGDTVALADETHSIGWAEMDALLDRIATALQREGVQKDEPVAIAAMNAVTTGLAFLGAIRAGAVAAPLTSTATPETIIAMLEDSGSRVLLLDKEISDRLAGLNLPAKVKRIALDDSDAGTPFSEWMAEKGATPEERTPAPGDPFNIIYSSGTTGAPKGIVQSHKMRHEYARRTIPGGYGDDTAVICSTPLYSNTTLVSFLPALTAGGKVVLMRKFDARTFLQLSERERVTHAMLVPVQYRRIMEVPDFDRFDLSSYKLKSCTSAPFPAWLKADVLKRWPGGLTDGYGMTEGGATAILLAHVYPDKLHTVGQPSPGHVIKIIDDDGNELPQGEVGEIVGHSPIMMNGYHNKADQTRQVEWYDAEGRRYIRHGDVGKFDEDGFLILMDRAKDMIISGGFNIYPSDLEAELTRQSAVKEAAVVGVPSDAWGETPLAVVVLANPSADPQAVLAEANSRLGKTQRISAIEVVDELPRSPIGKVLKRELRDKFGGNPILAATSLEKTSPAGA</sequence>
<dbReference type="AlphaFoldDB" id="A0A7W7ABC8"/>
<dbReference type="Gene3D" id="3.30.300.30">
    <property type="match status" value="1"/>
</dbReference>